<name>A0A9J6B2M6_SOLCO</name>
<evidence type="ECO:0000256" key="1">
    <source>
        <dbReference type="SAM" id="SignalP"/>
    </source>
</evidence>
<dbReference type="AlphaFoldDB" id="A0A9J6B2M6"/>
<evidence type="ECO:0000313" key="2">
    <source>
        <dbReference type="EMBL" id="KAG5630842.1"/>
    </source>
</evidence>
<gene>
    <name evidence="2" type="ORF">H5410_002559</name>
</gene>
<proteinExistence type="predicted"/>
<keyword evidence="3" id="KW-1185">Reference proteome</keyword>
<comment type="caution">
    <text evidence="2">The sequence shown here is derived from an EMBL/GenBank/DDBJ whole genome shotgun (WGS) entry which is preliminary data.</text>
</comment>
<dbReference type="PANTHER" id="PTHR48451">
    <property type="entry name" value="DUF4218 DOMAIN-CONTAINING PROTEIN"/>
    <property type="match status" value="1"/>
</dbReference>
<protein>
    <recommendedName>
        <fullName evidence="4">DUF4216 domain-containing protein</fullName>
    </recommendedName>
</protein>
<organism evidence="2 3">
    <name type="scientific">Solanum commersonii</name>
    <name type="common">Commerson's wild potato</name>
    <name type="synonym">Commerson's nightshade</name>
    <dbReference type="NCBI Taxonomy" id="4109"/>
    <lineage>
        <taxon>Eukaryota</taxon>
        <taxon>Viridiplantae</taxon>
        <taxon>Streptophyta</taxon>
        <taxon>Embryophyta</taxon>
        <taxon>Tracheophyta</taxon>
        <taxon>Spermatophyta</taxon>
        <taxon>Magnoliopsida</taxon>
        <taxon>eudicotyledons</taxon>
        <taxon>Gunneridae</taxon>
        <taxon>Pentapetalae</taxon>
        <taxon>asterids</taxon>
        <taxon>lamiids</taxon>
        <taxon>Solanales</taxon>
        <taxon>Solanaceae</taxon>
        <taxon>Solanoideae</taxon>
        <taxon>Solaneae</taxon>
        <taxon>Solanum</taxon>
    </lineage>
</organism>
<dbReference type="Proteomes" id="UP000824120">
    <property type="component" value="Chromosome 1"/>
</dbReference>
<evidence type="ECO:0008006" key="4">
    <source>
        <dbReference type="Google" id="ProtNLM"/>
    </source>
</evidence>
<dbReference type="EMBL" id="JACXVP010000001">
    <property type="protein sequence ID" value="KAG5630842.1"/>
    <property type="molecule type" value="Genomic_DNA"/>
</dbReference>
<accession>A0A9J6B2M6</accession>
<dbReference type="PANTHER" id="PTHR48451:SF1">
    <property type="entry name" value="DUF4218 DOMAIN-CONTAINING PROTEIN"/>
    <property type="match status" value="1"/>
</dbReference>
<sequence length="277" mass="31533">MGLFQLLMASVGTLYQLQAVDRDLPVPLELKSSGQKNSRTEVVKAINIAAILKIWAAINQQHKGDGKLSSEFFSRGGEIVRFNSSSQVRCPQPAPEQAHDLLDHLHFENFHEWFKEQVNELDLTSNISNVIKALAQGPCYFARRFKAFFMNNGYRFRTKQCEVFMQTQNSGVLVVSMTESYVSTSDSASKSGNVTYYGRLNAIIELNYYEKFKVVLFKCDWVDCDTTDLTILKNIRDLEDDSNGWISDMHVNILSSNHLPLYVYSGILIQMVSLFKE</sequence>
<feature type="chain" id="PRO_5039919366" description="DUF4216 domain-containing protein" evidence="1">
    <location>
        <begin position="20"/>
        <end position="277"/>
    </location>
</feature>
<keyword evidence="1" id="KW-0732">Signal</keyword>
<dbReference type="OrthoDB" id="1297133at2759"/>
<feature type="signal peptide" evidence="1">
    <location>
        <begin position="1"/>
        <end position="19"/>
    </location>
</feature>
<reference evidence="2 3" key="1">
    <citation type="submission" date="2020-09" db="EMBL/GenBank/DDBJ databases">
        <title>De no assembly of potato wild relative species, Solanum commersonii.</title>
        <authorList>
            <person name="Cho K."/>
        </authorList>
    </citation>
    <scope>NUCLEOTIDE SEQUENCE [LARGE SCALE GENOMIC DNA]</scope>
    <source>
        <strain evidence="2">LZ3.2</strain>
        <tissue evidence="2">Leaf</tissue>
    </source>
</reference>
<evidence type="ECO:0000313" key="3">
    <source>
        <dbReference type="Proteomes" id="UP000824120"/>
    </source>
</evidence>